<name>A0A291GX71_9MICO</name>
<feature type="domain" description="YdhG-like" evidence="1">
    <location>
        <begin position="23"/>
        <end position="114"/>
    </location>
</feature>
<dbReference type="EMBL" id="CP023564">
    <property type="protein sequence ID" value="ATG54736.1"/>
    <property type="molecule type" value="Genomic_DNA"/>
</dbReference>
<reference evidence="2 3" key="1">
    <citation type="journal article" date="2014" name="Int. J. Syst. Evol. Microbiol.">
        <title>Brachybacterium ginsengisoli sp. nov., isolated from soil of a ginseng field.</title>
        <authorList>
            <person name="Hoang V.A."/>
            <person name="Kim Y.J."/>
            <person name="Nguyen N.L."/>
            <person name="Yang D.C."/>
        </authorList>
    </citation>
    <scope>NUCLEOTIDE SEQUENCE [LARGE SCALE GENOMIC DNA]</scope>
    <source>
        <strain evidence="2 3">DCY80</strain>
    </source>
</reference>
<sequence length="126" mass="13806">MSAAAKPTTVPEYHAALEGPAAELMGRLRALIREELPESTEELKWGAPAAVHPSGMILLICSAHRAHANVTVTPSTREAFAEELSDFETGKGSVKLPYGDPLPEDLLRRMIAHRLREYEADGVTWM</sequence>
<dbReference type="RefSeq" id="WP_096799201.1">
    <property type="nucleotide sequence ID" value="NZ_CP023564.1"/>
</dbReference>
<dbReference type="InterPro" id="IPR014922">
    <property type="entry name" value="YdhG-like"/>
</dbReference>
<keyword evidence="3" id="KW-1185">Reference proteome</keyword>
<dbReference type="SUPFAM" id="SSF159888">
    <property type="entry name" value="YdhG-like"/>
    <property type="match status" value="1"/>
</dbReference>
<evidence type="ECO:0000313" key="2">
    <source>
        <dbReference type="EMBL" id="ATG54736.1"/>
    </source>
</evidence>
<dbReference type="AlphaFoldDB" id="A0A291GX71"/>
<dbReference type="Proteomes" id="UP000217889">
    <property type="component" value="Chromosome"/>
</dbReference>
<dbReference type="Gene3D" id="3.90.1150.200">
    <property type="match status" value="1"/>
</dbReference>
<proteinExistence type="predicted"/>
<dbReference type="Pfam" id="PF08818">
    <property type="entry name" value="DUF1801"/>
    <property type="match status" value="1"/>
</dbReference>
<accession>A0A291GX71</accession>
<dbReference type="OrthoDB" id="3236524at2"/>
<organism evidence="2 3">
    <name type="scientific">Brachybacterium ginsengisoli</name>
    <dbReference type="NCBI Taxonomy" id="1331682"/>
    <lineage>
        <taxon>Bacteria</taxon>
        <taxon>Bacillati</taxon>
        <taxon>Actinomycetota</taxon>
        <taxon>Actinomycetes</taxon>
        <taxon>Micrococcales</taxon>
        <taxon>Dermabacteraceae</taxon>
        <taxon>Brachybacterium</taxon>
    </lineage>
</organism>
<protein>
    <recommendedName>
        <fullName evidence="1">YdhG-like domain-containing protein</fullName>
    </recommendedName>
</protein>
<evidence type="ECO:0000259" key="1">
    <source>
        <dbReference type="Pfam" id="PF08818"/>
    </source>
</evidence>
<gene>
    <name evidence="2" type="ORF">CFK41_08125</name>
</gene>
<evidence type="ECO:0000313" key="3">
    <source>
        <dbReference type="Proteomes" id="UP000217889"/>
    </source>
</evidence>
<dbReference type="KEGG" id="bgg:CFK41_08125"/>